<reference evidence="2 3" key="1">
    <citation type="journal article" date="2015" name="Proc. Natl. Acad. Sci. U.S.A.">
        <title>Expanded metabolic versatility of ubiquitous nitrite-oxidizing bacteria from the genus Nitrospira.</title>
        <authorList>
            <person name="Koch H."/>
            <person name="Lucker S."/>
            <person name="Albertsen M."/>
            <person name="Kitzinger K."/>
            <person name="Herbold C."/>
            <person name="Spieck E."/>
            <person name="Nielsen P.H."/>
            <person name="Wagner M."/>
            <person name="Daims H."/>
        </authorList>
    </citation>
    <scope>NUCLEOTIDE SEQUENCE [LARGE SCALE GENOMIC DNA]</scope>
    <source>
        <strain evidence="2 3">NSP M-1</strain>
    </source>
</reference>
<dbReference type="EMBL" id="CP011801">
    <property type="protein sequence ID" value="ALA60765.1"/>
    <property type="molecule type" value="Genomic_DNA"/>
</dbReference>
<evidence type="ECO:0000313" key="3">
    <source>
        <dbReference type="Proteomes" id="UP000069205"/>
    </source>
</evidence>
<evidence type="ECO:0000313" key="2">
    <source>
        <dbReference type="EMBL" id="ALA60765.1"/>
    </source>
</evidence>
<dbReference type="AlphaFoldDB" id="A0A0K2GII9"/>
<dbReference type="Proteomes" id="UP000069205">
    <property type="component" value="Chromosome"/>
</dbReference>
<dbReference type="KEGG" id="nmv:NITMOv2_4390"/>
<dbReference type="PATRIC" id="fig|42253.5.peg.4332"/>
<proteinExistence type="predicted"/>
<sequence>MRVIEAHRSSLIVPARSHESASSAPVADAANPGDGHTHPPSAQAPSARSRRLCDCKLKKCPLEKRYPSQSQTTAFVCHDKQRLPTDQATAKQFFRGRRTPRVNVSALRHLAISMPHRSEKDCFGNPQKAFNCSAADFVVNDHAVRTAGHALRISLILHEIFTHS</sequence>
<dbReference type="STRING" id="42253.NITMOv2_4390"/>
<protein>
    <submittedName>
        <fullName evidence="2">Uncharacterized protein</fullName>
    </submittedName>
</protein>
<accession>A0A0K2GII9</accession>
<keyword evidence="3" id="KW-1185">Reference proteome</keyword>
<evidence type="ECO:0000256" key="1">
    <source>
        <dbReference type="SAM" id="MobiDB-lite"/>
    </source>
</evidence>
<feature type="region of interest" description="Disordered" evidence="1">
    <location>
        <begin position="1"/>
        <end position="48"/>
    </location>
</feature>
<organism evidence="2 3">
    <name type="scientific">Nitrospira moscoviensis</name>
    <dbReference type="NCBI Taxonomy" id="42253"/>
    <lineage>
        <taxon>Bacteria</taxon>
        <taxon>Pseudomonadati</taxon>
        <taxon>Nitrospirota</taxon>
        <taxon>Nitrospiria</taxon>
        <taxon>Nitrospirales</taxon>
        <taxon>Nitrospiraceae</taxon>
        <taxon>Nitrospira</taxon>
    </lineage>
</organism>
<name>A0A0K2GII9_NITMO</name>
<gene>
    <name evidence="2" type="ORF">NITMOv2_4390</name>
</gene>